<accession>A0A4V3DAK5</accession>
<keyword evidence="2" id="KW-1185">Reference proteome</keyword>
<name>A0A4V3DAK5_9PSEU</name>
<sequence>MRFWHHPLGRMTGWITGAGFVLAGLVEPRPVPAMARSHPEAFARLDAEPAFLLLDARVPI</sequence>
<evidence type="ECO:0000313" key="2">
    <source>
        <dbReference type="Proteomes" id="UP000295705"/>
    </source>
</evidence>
<gene>
    <name evidence="1" type="ORF">EV188_102298</name>
</gene>
<dbReference type="EMBL" id="SNYO01000002">
    <property type="protein sequence ID" value="TDQ62643.1"/>
    <property type="molecule type" value="Genomic_DNA"/>
</dbReference>
<dbReference type="Proteomes" id="UP000295705">
    <property type="component" value="Unassembled WGS sequence"/>
</dbReference>
<dbReference type="AlphaFoldDB" id="A0A4V3DAK5"/>
<proteinExistence type="predicted"/>
<comment type="caution">
    <text evidence="1">The sequence shown here is derived from an EMBL/GenBank/DDBJ whole genome shotgun (WGS) entry which is preliminary data.</text>
</comment>
<evidence type="ECO:0000313" key="1">
    <source>
        <dbReference type="EMBL" id="TDQ62643.1"/>
    </source>
</evidence>
<protein>
    <submittedName>
        <fullName evidence="1">Uncharacterized protein</fullName>
    </submittedName>
</protein>
<organism evidence="1 2">
    <name type="scientific">Actinomycetospora succinea</name>
    <dbReference type="NCBI Taxonomy" id="663603"/>
    <lineage>
        <taxon>Bacteria</taxon>
        <taxon>Bacillati</taxon>
        <taxon>Actinomycetota</taxon>
        <taxon>Actinomycetes</taxon>
        <taxon>Pseudonocardiales</taxon>
        <taxon>Pseudonocardiaceae</taxon>
        <taxon>Actinomycetospora</taxon>
    </lineage>
</organism>
<reference evidence="1 2" key="1">
    <citation type="submission" date="2019-03" db="EMBL/GenBank/DDBJ databases">
        <title>Genomic Encyclopedia of Type Strains, Phase IV (KMG-IV): sequencing the most valuable type-strain genomes for metagenomic binning, comparative biology and taxonomic classification.</title>
        <authorList>
            <person name="Goeker M."/>
        </authorList>
    </citation>
    <scope>NUCLEOTIDE SEQUENCE [LARGE SCALE GENOMIC DNA]</scope>
    <source>
        <strain evidence="1 2">DSM 45775</strain>
    </source>
</reference>